<evidence type="ECO:0000313" key="5">
    <source>
        <dbReference type="EMBL" id="PQO30523.1"/>
    </source>
</evidence>
<feature type="coiled-coil region" evidence="4">
    <location>
        <begin position="73"/>
        <end position="127"/>
    </location>
</feature>
<keyword evidence="4" id="KW-0175">Coiled coil</keyword>
<evidence type="ECO:0000256" key="2">
    <source>
        <dbReference type="ARBA" id="ARBA00022803"/>
    </source>
</evidence>
<dbReference type="EMBL" id="PUHY01000014">
    <property type="protein sequence ID" value="PQO30523.1"/>
    <property type="molecule type" value="Genomic_DNA"/>
</dbReference>
<dbReference type="AlphaFoldDB" id="A0A2S8FEC0"/>
<comment type="caution">
    <text evidence="5">The sequence shown here is derived from an EMBL/GenBank/DDBJ whole genome shotgun (WGS) entry which is preliminary data.</text>
</comment>
<accession>A0A2S8FEC0</accession>
<dbReference type="Proteomes" id="UP000238322">
    <property type="component" value="Unassembled WGS sequence"/>
</dbReference>
<dbReference type="PROSITE" id="PS50005">
    <property type="entry name" value="TPR"/>
    <property type="match status" value="4"/>
</dbReference>
<protein>
    <submittedName>
        <fullName evidence="5">Uncharacterized protein</fullName>
    </submittedName>
</protein>
<dbReference type="InterPro" id="IPR050498">
    <property type="entry name" value="Ycf3"/>
</dbReference>
<feature type="repeat" description="TPR" evidence="3">
    <location>
        <begin position="169"/>
        <end position="202"/>
    </location>
</feature>
<dbReference type="PANTHER" id="PTHR44858">
    <property type="entry name" value="TETRATRICOPEPTIDE REPEAT PROTEIN 6"/>
    <property type="match status" value="1"/>
</dbReference>
<sequence>MLMSARQLPLRLFFAIVLSISLTIPSTRLSIGCEPDANDDLPSIEVLFGAIEPASEEPTAQEKNSADLRLLAEERARIQRERLEQDLRRTTDRLQTDLDNVKIWTHRASLYEKLKRYDAAISDLNEAMKRQGESPDLLIRRAHMWLGKNEFEPAESDAEKAIELDPKSAAGYFALGEVFREQWKIQEAFDSYSKAIKINPKHKMARYNRAYVIIGGRPDDKGLQLAAADLKQVIELDPEMLKAHFDLAKVLYATRQLEEAARVADYVQTQDPDLECLYLLRWKIHSQLERYDLAIYDATRYMAFKPEIVSRIRLRAKSYYALREFEKSIADWNVYIESEPNAIDGHYFRGRCYDELWMFDKALEDWNALISLQPDNPDHLIERSRTYVSMHRYDDAFADIDKAEGVNPLSPQYWNSRQSVYQTMGEDAKARFANWMARTHTHRRQNTMSKYYREQDEEKRQLVQHVVEEVAAHRHGQSLDITAFRKFTNNDAYIPVWLGEITPLLTTPNEAVQKRGMEAMQTFLRYVMVQPVTEIDIAPTMAALDAIVEDDHSEEMKQDALILRKGLPVLVEINDPNTFKNHVNPIRFDRFEYSADEEGRAGYFKYVGAVPVMWDELKFNGSGKVRVFDVYKEVGRTAEYVEMYSYRTGTWVRLGKTKYEKSTDRSEWKLVGEGESYTKNVKKPPTYSGKALIRVSEDD</sequence>
<dbReference type="Pfam" id="PF13432">
    <property type="entry name" value="TPR_16"/>
    <property type="match status" value="1"/>
</dbReference>
<evidence type="ECO:0000256" key="3">
    <source>
        <dbReference type="PROSITE-ProRule" id="PRU00339"/>
    </source>
</evidence>
<organism evidence="5 6">
    <name type="scientific">Blastopirellula marina</name>
    <dbReference type="NCBI Taxonomy" id="124"/>
    <lineage>
        <taxon>Bacteria</taxon>
        <taxon>Pseudomonadati</taxon>
        <taxon>Planctomycetota</taxon>
        <taxon>Planctomycetia</taxon>
        <taxon>Pirellulales</taxon>
        <taxon>Pirellulaceae</taxon>
        <taxon>Blastopirellula</taxon>
    </lineage>
</organism>
<name>A0A2S8FEC0_9BACT</name>
<feature type="repeat" description="TPR" evidence="3">
    <location>
        <begin position="343"/>
        <end position="376"/>
    </location>
</feature>
<evidence type="ECO:0000313" key="6">
    <source>
        <dbReference type="Proteomes" id="UP000238322"/>
    </source>
</evidence>
<feature type="repeat" description="TPR" evidence="3">
    <location>
        <begin position="135"/>
        <end position="168"/>
    </location>
</feature>
<dbReference type="Gene3D" id="1.25.40.10">
    <property type="entry name" value="Tetratricopeptide repeat domain"/>
    <property type="match status" value="3"/>
</dbReference>
<evidence type="ECO:0000256" key="1">
    <source>
        <dbReference type="ARBA" id="ARBA00022737"/>
    </source>
</evidence>
<reference evidence="5 6" key="1">
    <citation type="submission" date="2018-02" db="EMBL/GenBank/DDBJ databases">
        <title>Comparative genomes isolates from brazilian mangrove.</title>
        <authorList>
            <person name="Araujo J.E."/>
            <person name="Taketani R.G."/>
            <person name="Silva M.C.P."/>
            <person name="Loureco M.V."/>
            <person name="Andreote F.D."/>
        </authorList>
    </citation>
    <scope>NUCLEOTIDE SEQUENCE [LARGE SCALE GENOMIC DNA]</scope>
    <source>
        <strain evidence="5 6">Hex-1 MGV</strain>
    </source>
</reference>
<dbReference type="InterPro" id="IPR011990">
    <property type="entry name" value="TPR-like_helical_dom_sf"/>
</dbReference>
<dbReference type="PANTHER" id="PTHR44858:SF1">
    <property type="entry name" value="UDP-N-ACETYLGLUCOSAMINE--PEPTIDE N-ACETYLGLUCOSAMINYLTRANSFERASE SPINDLY-RELATED"/>
    <property type="match status" value="1"/>
</dbReference>
<dbReference type="SUPFAM" id="SSF48452">
    <property type="entry name" value="TPR-like"/>
    <property type="match status" value="3"/>
</dbReference>
<gene>
    <name evidence="5" type="ORF">C5Y83_24510</name>
</gene>
<evidence type="ECO:0000256" key="4">
    <source>
        <dbReference type="SAM" id="Coils"/>
    </source>
</evidence>
<dbReference type="InterPro" id="IPR019734">
    <property type="entry name" value="TPR_rpt"/>
</dbReference>
<keyword evidence="1" id="KW-0677">Repeat</keyword>
<dbReference type="Pfam" id="PF14559">
    <property type="entry name" value="TPR_19"/>
    <property type="match status" value="1"/>
</dbReference>
<dbReference type="Pfam" id="PF13181">
    <property type="entry name" value="TPR_8"/>
    <property type="match status" value="1"/>
</dbReference>
<dbReference type="SMART" id="SM00028">
    <property type="entry name" value="TPR"/>
    <property type="match status" value="7"/>
</dbReference>
<proteinExistence type="predicted"/>
<feature type="repeat" description="TPR" evidence="3">
    <location>
        <begin position="101"/>
        <end position="134"/>
    </location>
</feature>
<keyword evidence="2 3" id="KW-0802">TPR repeat</keyword>
<dbReference type="PROSITE" id="PS50293">
    <property type="entry name" value="TPR_REGION"/>
    <property type="match status" value="1"/>
</dbReference>